<dbReference type="InterPro" id="IPR022122">
    <property type="entry name" value="DUF3657"/>
</dbReference>
<dbReference type="FunFam" id="3.40.50.1820:FF:000343">
    <property type="entry name" value="Uncharacterized protein"/>
    <property type="match status" value="1"/>
</dbReference>
<dbReference type="InterPro" id="IPR044294">
    <property type="entry name" value="Lipase-like"/>
</dbReference>
<dbReference type="Pfam" id="PF05057">
    <property type="entry name" value="DUF676"/>
    <property type="match status" value="1"/>
</dbReference>
<dbReference type="EMBL" id="GG662712">
    <property type="protein sequence ID" value="EAR94467.2"/>
    <property type="molecule type" value="Genomic_DNA"/>
</dbReference>
<feature type="domain" description="DUF676" evidence="3">
    <location>
        <begin position="519"/>
        <end position="706"/>
    </location>
</feature>
<dbReference type="eggNOG" id="KOG2205">
    <property type="taxonomic scope" value="Eukaryota"/>
</dbReference>
<reference evidence="5" key="1">
    <citation type="journal article" date="2006" name="PLoS Biol.">
        <title>Macronuclear genome sequence of the ciliate Tetrahymena thermophila, a model eukaryote.</title>
        <authorList>
            <person name="Eisen J.A."/>
            <person name="Coyne R.S."/>
            <person name="Wu M."/>
            <person name="Wu D."/>
            <person name="Thiagarajan M."/>
            <person name="Wortman J.R."/>
            <person name="Badger J.H."/>
            <person name="Ren Q."/>
            <person name="Amedeo P."/>
            <person name="Jones K.M."/>
            <person name="Tallon L.J."/>
            <person name="Delcher A.L."/>
            <person name="Salzberg S.L."/>
            <person name="Silva J.C."/>
            <person name="Haas B.J."/>
            <person name="Majoros W.H."/>
            <person name="Farzad M."/>
            <person name="Carlton J.M."/>
            <person name="Smith R.K. Jr."/>
            <person name="Garg J."/>
            <person name="Pearlman R.E."/>
            <person name="Karrer K.M."/>
            <person name="Sun L."/>
            <person name="Manning G."/>
            <person name="Elde N.C."/>
            <person name="Turkewitz A.P."/>
            <person name="Asai D.J."/>
            <person name="Wilkes D.E."/>
            <person name="Wang Y."/>
            <person name="Cai H."/>
            <person name="Collins K."/>
            <person name="Stewart B.A."/>
            <person name="Lee S.R."/>
            <person name="Wilamowska K."/>
            <person name="Weinberg Z."/>
            <person name="Ruzzo W.L."/>
            <person name="Wloga D."/>
            <person name="Gaertig J."/>
            <person name="Frankel J."/>
            <person name="Tsao C.-C."/>
            <person name="Gorovsky M.A."/>
            <person name="Keeling P.J."/>
            <person name="Waller R.F."/>
            <person name="Patron N.J."/>
            <person name="Cherry J.M."/>
            <person name="Stover N.A."/>
            <person name="Krieger C.J."/>
            <person name="del Toro C."/>
            <person name="Ryder H.F."/>
            <person name="Williamson S.C."/>
            <person name="Barbeau R.A."/>
            <person name="Hamilton E.P."/>
            <person name="Orias E."/>
        </authorList>
    </citation>
    <scope>NUCLEOTIDE SEQUENCE [LARGE SCALE GENOMIC DNA]</scope>
    <source>
        <strain evidence="5">SB210</strain>
    </source>
</reference>
<dbReference type="AlphaFoldDB" id="Q23D68"/>
<organism evidence="4 5">
    <name type="scientific">Tetrahymena thermophila (strain SB210)</name>
    <dbReference type="NCBI Taxonomy" id="312017"/>
    <lineage>
        <taxon>Eukaryota</taxon>
        <taxon>Sar</taxon>
        <taxon>Alveolata</taxon>
        <taxon>Ciliophora</taxon>
        <taxon>Intramacronucleata</taxon>
        <taxon>Oligohymenophorea</taxon>
        <taxon>Hymenostomatida</taxon>
        <taxon>Tetrahymenina</taxon>
        <taxon>Tetrahymenidae</taxon>
        <taxon>Tetrahymena</taxon>
    </lineage>
</organism>
<evidence type="ECO:0000313" key="4">
    <source>
        <dbReference type="EMBL" id="EAR94467.2"/>
    </source>
</evidence>
<dbReference type="KEGG" id="tet:TTHERM_00049230"/>
<dbReference type="PANTHER" id="PTHR12482:SF5">
    <property type="entry name" value="DUF676 DOMAIN-CONTAINING PROTEIN"/>
    <property type="match status" value="1"/>
</dbReference>
<dbReference type="RefSeq" id="XP_001014818.2">
    <property type="nucleotide sequence ID" value="XM_001014818.2"/>
</dbReference>
<dbReference type="InterPro" id="IPR029058">
    <property type="entry name" value="AB_hydrolase_fold"/>
</dbReference>
<dbReference type="HOGENOM" id="CLU_021886_0_0_1"/>
<feature type="compositionally biased region" description="Low complexity" evidence="2">
    <location>
        <begin position="164"/>
        <end position="173"/>
    </location>
</feature>
<evidence type="ECO:0000256" key="2">
    <source>
        <dbReference type="SAM" id="MobiDB-lite"/>
    </source>
</evidence>
<evidence type="ECO:0000313" key="5">
    <source>
        <dbReference type="Proteomes" id="UP000009168"/>
    </source>
</evidence>
<keyword evidence="5" id="KW-1185">Reference proteome</keyword>
<dbReference type="InterPro" id="IPR007751">
    <property type="entry name" value="DUF676_lipase-like"/>
</dbReference>
<feature type="compositionally biased region" description="Basic and acidic residues" evidence="2">
    <location>
        <begin position="151"/>
        <end position="163"/>
    </location>
</feature>
<dbReference type="OrthoDB" id="273452at2759"/>
<accession>Q23D68</accession>
<dbReference type="Pfam" id="PF12394">
    <property type="entry name" value="DUF3657"/>
    <property type="match status" value="1"/>
</dbReference>
<dbReference type="ESTHER" id="tetts-q23d68">
    <property type="family name" value="Duf_676"/>
</dbReference>
<dbReference type="PANTHER" id="PTHR12482">
    <property type="entry name" value="LIPASE ROG1-RELATED-RELATED"/>
    <property type="match status" value="1"/>
</dbReference>
<dbReference type="SUPFAM" id="SSF53474">
    <property type="entry name" value="alpha/beta-Hydrolases"/>
    <property type="match status" value="1"/>
</dbReference>
<dbReference type="Gene3D" id="3.40.50.1820">
    <property type="entry name" value="alpha/beta hydrolase"/>
    <property type="match status" value="1"/>
</dbReference>
<proteinExistence type="inferred from homology"/>
<feature type="region of interest" description="Disordered" evidence="2">
    <location>
        <begin position="143"/>
        <end position="173"/>
    </location>
</feature>
<dbReference type="InParanoid" id="Q23D68"/>
<dbReference type="GeneID" id="7830971"/>
<name>Q23D68_TETTS</name>
<evidence type="ECO:0000259" key="3">
    <source>
        <dbReference type="Pfam" id="PF05057"/>
    </source>
</evidence>
<protein>
    <submittedName>
        <fullName evidence="4">Serine esterase, putative</fullName>
    </submittedName>
</protein>
<comment type="similarity">
    <text evidence="1">Belongs to the FAM135 family.</text>
</comment>
<sequence>MSVRSIVDLVVHVQNFRNIDLFYQGLYFLKFTIYQLKGKDQKIYAHPYNITENYKPYSNDFQQPKGQKFNDSQLFRPAGIIDQTSSFYSKSFFIKFCEEEVELNDFCHFRIEFDAGKQGENPEMYMEVELMFFDCMNNSNNKNTSGQGGKDGQKDSNKNENKDNNTNNTTNSNKSKEECCLFNESKSLSTIKYKLNDVTEGIHEFVPLLFEEANFCVANVIFHSIRLDYRFRVIPIQISEFAKYKPEERLALMDIQKNQSASKTISIYESTQKQLGNIDYEGMYNTFVESLKKTYSKLYNHYNKMNSRCILDKQKKTFKKYLQPPSKLITPEYVTNENVREYSQSNNQNGKQNQNKDFNTVLQERFKSRDPETITHSILNEANLISGQLFQLWHKYLDLYKISPLYCLALLKFEYQQKIKDRLQIFIVKQKINNQDFKKIHEQSKVEQNEKVAYKMRPTLPILESKFLNKVEPIYSIFKTEHNPIIFEELIVKDVKEKNEENIIEYELNGESENIYYKGIHLFVLVHGFQGNAYDMKMLKNYLNYMHPEAMFLCSVYNEDNTEGDIDEMGKNLANEIQTFIADNCSGENLGRISLIGFSLGGVIIRSALPMLEEYSEKMYTFMSLSSPHLGFMYNPNKIIEAGIWILKRWKKSTSLQQLTMADSKDIENTFLYRLSKAKGLGWFKNVCLVSSYQDSYAPFDSARIEMTKEAMKDAKGKLYNEMTQNILSQLSTNSLHRLDVHFHIQEKNIDTLIGRAAHIQFLECQPLIRILVQNYDTFFR</sequence>
<evidence type="ECO:0000256" key="1">
    <source>
        <dbReference type="ARBA" id="ARBA00007949"/>
    </source>
</evidence>
<gene>
    <name evidence="4" type="ORF">TTHERM_00049230</name>
</gene>
<dbReference type="Proteomes" id="UP000009168">
    <property type="component" value="Unassembled WGS sequence"/>
</dbReference>